<proteinExistence type="predicted"/>
<dbReference type="InterPro" id="IPR016181">
    <property type="entry name" value="Acyl_CoA_acyltransferase"/>
</dbReference>
<sequence length="193" mass="20440">MPLSFVLDPPLTDALRADIVALWTDVTNAGGAVGFVAPVIPDDVRPVAEKALAGVAEGVDRLLIGVDDGRLVAVLFIADNRFPLKAHWRVLKRVMVRPGSQGRGYGAALMREAAVVASELGLAGLQVTVRDGHGLDGFYRRLGYREVGRVPGALRIAPGDDRDELFMWLDLRQPQDAAFTAGSAAASATSSPA</sequence>
<accession>A0A919SPP9</accession>
<reference evidence="2" key="1">
    <citation type="submission" date="2021-03" db="EMBL/GenBank/DDBJ databases">
        <title>Whole genome shotgun sequence of Actinoplanes auranticolor NBRC 12245.</title>
        <authorList>
            <person name="Komaki H."/>
            <person name="Tamura T."/>
        </authorList>
    </citation>
    <scope>NUCLEOTIDE SEQUENCE</scope>
    <source>
        <strain evidence="2">NBRC 12245</strain>
    </source>
</reference>
<protein>
    <submittedName>
        <fullName evidence="2">N-acetyltransferase</fullName>
    </submittedName>
</protein>
<comment type="caution">
    <text evidence="2">The sequence shown here is derived from an EMBL/GenBank/DDBJ whole genome shotgun (WGS) entry which is preliminary data.</text>
</comment>
<dbReference type="CDD" id="cd04301">
    <property type="entry name" value="NAT_SF"/>
    <property type="match status" value="1"/>
</dbReference>
<keyword evidence="3" id="KW-1185">Reference proteome</keyword>
<dbReference type="PROSITE" id="PS51186">
    <property type="entry name" value="GNAT"/>
    <property type="match status" value="1"/>
</dbReference>
<evidence type="ECO:0000313" key="2">
    <source>
        <dbReference type="EMBL" id="GIM75396.1"/>
    </source>
</evidence>
<dbReference type="InterPro" id="IPR000182">
    <property type="entry name" value="GNAT_dom"/>
</dbReference>
<dbReference type="AlphaFoldDB" id="A0A919SPP9"/>
<dbReference type="RefSeq" id="WP_212992447.1">
    <property type="nucleotide sequence ID" value="NZ_BAABEA010000003.1"/>
</dbReference>
<dbReference type="GO" id="GO:0016747">
    <property type="term" value="F:acyltransferase activity, transferring groups other than amino-acyl groups"/>
    <property type="evidence" value="ECO:0007669"/>
    <property type="project" value="InterPro"/>
</dbReference>
<feature type="domain" description="N-acetyltransferase" evidence="1">
    <location>
        <begin position="6"/>
        <end position="172"/>
    </location>
</feature>
<dbReference type="SUPFAM" id="SSF55729">
    <property type="entry name" value="Acyl-CoA N-acyltransferases (Nat)"/>
    <property type="match status" value="1"/>
</dbReference>
<organism evidence="2 3">
    <name type="scientific">Actinoplanes auranticolor</name>
    <dbReference type="NCBI Taxonomy" id="47988"/>
    <lineage>
        <taxon>Bacteria</taxon>
        <taxon>Bacillati</taxon>
        <taxon>Actinomycetota</taxon>
        <taxon>Actinomycetes</taxon>
        <taxon>Micromonosporales</taxon>
        <taxon>Micromonosporaceae</taxon>
        <taxon>Actinoplanes</taxon>
    </lineage>
</organism>
<dbReference type="Gene3D" id="3.40.630.30">
    <property type="match status" value="1"/>
</dbReference>
<evidence type="ECO:0000313" key="3">
    <source>
        <dbReference type="Proteomes" id="UP000681340"/>
    </source>
</evidence>
<dbReference type="Pfam" id="PF00583">
    <property type="entry name" value="Acetyltransf_1"/>
    <property type="match status" value="1"/>
</dbReference>
<dbReference type="Proteomes" id="UP000681340">
    <property type="component" value="Unassembled WGS sequence"/>
</dbReference>
<name>A0A919SPP9_9ACTN</name>
<dbReference type="EMBL" id="BOQL01000057">
    <property type="protein sequence ID" value="GIM75396.1"/>
    <property type="molecule type" value="Genomic_DNA"/>
</dbReference>
<evidence type="ECO:0000259" key="1">
    <source>
        <dbReference type="PROSITE" id="PS51186"/>
    </source>
</evidence>
<gene>
    <name evidence="2" type="ORF">Aau02nite_65690</name>
</gene>